<evidence type="ECO:0000313" key="3">
    <source>
        <dbReference type="Proteomes" id="UP000823935"/>
    </source>
</evidence>
<evidence type="ECO:0000259" key="1">
    <source>
        <dbReference type="Pfam" id="PF13192"/>
    </source>
</evidence>
<dbReference type="AlphaFoldDB" id="A0A9D1ERC6"/>
<organism evidence="2 3">
    <name type="scientific">Candidatus Limivivens intestinipullorum</name>
    <dbReference type="NCBI Taxonomy" id="2840858"/>
    <lineage>
        <taxon>Bacteria</taxon>
        <taxon>Bacillati</taxon>
        <taxon>Bacillota</taxon>
        <taxon>Clostridia</taxon>
        <taxon>Lachnospirales</taxon>
        <taxon>Lachnospiraceae</taxon>
        <taxon>Lachnospiraceae incertae sedis</taxon>
        <taxon>Candidatus Limivivens</taxon>
    </lineage>
</organism>
<name>A0A9D1ERC6_9FIRM</name>
<feature type="domain" description="Thioredoxin-like fold" evidence="1">
    <location>
        <begin position="10"/>
        <end position="80"/>
    </location>
</feature>
<sequence length="87" mass="10203">MKNVLMMVLRDCPYCHQAFRMMDELKKAHPEYENVTVRVADEEEEKELADSLDYYYVPTYFVDGEKIHEGVPTPEKVRAVYEAALGR</sequence>
<dbReference type="Pfam" id="PF13192">
    <property type="entry name" value="Thioredoxin_3"/>
    <property type="match status" value="1"/>
</dbReference>
<dbReference type="SUPFAM" id="SSF52833">
    <property type="entry name" value="Thioredoxin-like"/>
    <property type="match status" value="1"/>
</dbReference>
<proteinExistence type="predicted"/>
<dbReference type="Proteomes" id="UP000823935">
    <property type="component" value="Unassembled WGS sequence"/>
</dbReference>
<protein>
    <submittedName>
        <fullName evidence="2">Thioredoxin family protein</fullName>
    </submittedName>
</protein>
<accession>A0A9D1ERC6</accession>
<dbReference type="CDD" id="cd02947">
    <property type="entry name" value="TRX_family"/>
    <property type="match status" value="1"/>
</dbReference>
<dbReference type="InterPro" id="IPR012336">
    <property type="entry name" value="Thioredoxin-like_fold"/>
</dbReference>
<dbReference type="Gene3D" id="3.40.30.10">
    <property type="entry name" value="Glutaredoxin"/>
    <property type="match status" value="1"/>
</dbReference>
<dbReference type="InterPro" id="IPR036249">
    <property type="entry name" value="Thioredoxin-like_sf"/>
</dbReference>
<reference evidence="2" key="2">
    <citation type="journal article" date="2021" name="PeerJ">
        <title>Extensive microbial diversity within the chicken gut microbiome revealed by metagenomics and culture.</title>
        <authorList>
            <person name="Gilroy R."/>
            <person name="Ravi A."/>
            <person name="Getino M."/>
            <person name="Pursley I."/>
            <person name="Horton D.L."/>
            <person name="Alikhan N.F."/>
            <person name="Baker D."/>
            <person name="Gharbi K."/>
            <person name="Hall N."/>
            <person name="Watson M."/>
            <person name="Adriaenssens E.M."/>
            <person name="Foster-Nyarko E."/>
            <person name="Jarju S."/>
            <person name="Secka A."/>
            <person name="Antonio M."/>
            <person name="Oren A."/>
            <person name="Chaudhuri R.R."/>
            <person name="La Ragione R."/>
            <person name="Hildebrand F."/>
            <person name="Pallen M.J."/>
        </authorList>
    </citation>
    <scope>NUCLEOTIDE SEQUENCE</scope>
    <source>
        <strain evidence="2">CHK190-19873</strain>
    </source>
</reference>
<dbReference type="PROSITE" id="PS51354">
    <property type="entry name" value="GLUTAREDOXIN_2"/>
    <property type="match status" value="1"/>
</dbReference>
<gene>
    <name evidence="2" type="ORF">IAB44_02125</name>
</gene>
<reference evidence="2" key="1">
    <citation type="submission" date="2020-10" db="EMBL/GenBank/DDBJ databases">
        <authorList>
            <person name="Gilroy R."/>
        </authorList>
    </citation>
    <scope>NUCLEOTIDE SEQUENCE</scope>
    <source>
        <strain evidence="2">CHK190-19873</strain>
    </source>
</reference>
<evidence type="ECO:0000313" key="2">
    <source>
        <dbReference type="EMBL" id="HIS30336.1"/>
    </source>
</evidence>
<comment type="caution">
    <text evidence="2">The sequence shown here is derived from an EMBL/GenBank/DDBJ whole genome shotgun (WGS) entry which is preliminary data.</text>
</comment>
<dbReference type="EMBL" id="DVIQ01000012">
    <property type="protein sequence ID" value="HIS30336.1"/>
    <property type="molecule type" value="Genomic_DNA"/>
</dbReference>